<reference evidence="1" key="1">
    <citation type="submission" date="2014-09" db="EMBL/GenBank/DDBJ databases">
        <authorList>
            <person name="Magalhaes I.L.F."/>
            <person name="Oliveira U."/>
            <person name="Santos F.R."/>
            <person name="Vidigal T.H.D.A."/>
            <person name="Brescovit A.D."/>
            <person name="Santos A.J."/>
        </authorList>
    </citation>
    <scope>NUCLEOTIDE SEQUENCE</scope>
    <source>
        <tissue evidence="1">Shoot tissue taken approximately 20 cm above the soil surface</tissue>
    </source>
</reference>
<sequence>MSFSLNARHQQNGRKWICRIPIARKHKLISMLNLPHVLAIMEHCILRSLEWLHSCLQTGWWILSFALG</sequence>
<organism evidence="1">
    <name type="scientific">Arundo donax</name>
    <name type="common">Giant reed</name>
    <name type="synonym">Donax arundinaceus</name>
    <dbReference type="NCBI Taxonomy" id="35708"/>
    <lineage>
        <taxon>Eukaryota</taxon>
        <taxon>Viridiplantae</taxon>
        <taxon>Streptophyta</taxon>
        <taxon>Embryophyta</taxon>
        <taxon>Tracheophyta</taxon>
        <taxon>Spermatophyta</taxon>
        <taxon>Magnoliopsida</taxon>
        <taxon>Liliopsida</taxon>
        <taxon>Poales</taxon>
        <taxon>Poaceae</taxon>
        <taxon>PACMAD clade</taxon>
        <taxon>Arundinoideae</taxon>
        <taxon>Arundineae</taxon>
        <taxon>Arundo</taxon>
    </lineage>
</organism>
<name>A0A0A9CGL2_ARUDO</name>
<reference evidence="1" key="2">
    <citation type="journal article" date="2015" name="Data Brief">
        <title>Shoot transcriptome of the giant reed, Arundo donax.</title>
        <authorList>
            <person name="Barrero R.A."/>
            <person name="Guerrero F.D."/>
            <person name="Moolhuijzen P."/>
            <person name="Goolsby J.A."/>
            <person name="Tidwell J."/>
            <person name="Bellgard S.E."/>
            <person name="Bellgard M.I."/>
        </authorList>
    </citation>
    <scope>NUCLEOTIDE SEQUENCE</scope>
    <source>
        <tissue evidence="1">Shoot tissue taken approximately 20 cm above the soil surface</tissue>
    </source>
</reference>
<protein>
    <submittedName>
        <fullName evidence="1">Uncharacterized protein</fullName>
    </submittedName>
</protein>
<dbReference type="AlphaFoldDB" id="A0A0A9CGL2"/>
<evidence type="ECO:0000313" key="1">
    <source>
        <dbReference type="EMBL" id="JAD75469.1"/>
    </source>
</evidence>
<accession>A0A0A9CGL2</accession>
<proteinExistence type="predicted"/>
<dbReference type="EMBL" id="GBRH01222426">
    <property type="protein sequence ID" value="JAD75469.1"/>
    <property type="molecule type" value="Transcribed_RNA"/>
</dbReference>